<dbReference type="AlphaFoldDB" id="A0A6J0JC52"/>
<dbReference type="SMART" id="SM00409">
    <property type="entry name" value="IG"/>
    <property type="match status" value="1"/>
</dbReference>
<dbReference type="FunFam" id="2.60.40.10:FF:000189">
    <property type="entry name" value="Neogenin isoform 3"/>
    <property type="match status" value="1"/>
</dbReference>
<dbReference type="GeneID" id="108510597"/>
<dbReference type="InterPro" id="IPR013783">
    <property type="entry name" value="Ig-like_fold"/>
</dbReference>
<protein>
    <submittedName>
        <fullName evidence="7">Netrin receptor DCC-like</fullName>
    </submittedName>
</protein>
<dbReference type="InterPro" id="IPR007110">
    <property type="entry name" value="Ig-like_dom"/>
</dbReference>
<keyword evidence="3" id="KW-1015">Disulfide bond</keyword>
<feature type="non-terminal residue" evidence="7">
    <location>
        <position position="1"/>
    </location>
</feature>
<keyword evidence="4" id="KW-0393">Immunoglobulin domain</keyword>
<organism evidence="6 7">
    <name type="scientific">Lepidothrix coronata</name>
    <name type="common">blue-crowned manakin</name>
    <dbReference type="NCBI Taxonomy" id="321398"/>
    <lineage>
        <taxon>Eukaryota</taxon>
        <taxon>Metazoa</taxon>
        <taxon>Chordata</taxon>
        <taxon>Craniata</taxon>
        <taxon>Vertebrata</taxon>
        <taxon>Euteleostomi</taxon>
        <taxon>Archelosauria</taxon>
        <taxon>Archosauria</taxon>
        <taxon>Dinosauria</taxon>
        <taxon>Saurischia</taxon>
        <taxon>Theropoda</taxon>
        <taxon>Coelurosauria</taxon>
        <taxon>Aves</taxon>
        <taxon>Neognathae</taxon>
        <taxon>Neoaves</taxon>
        <taxon>Telluraves</taxon>
        <taxon>Australaves</taxon>
        <taxon>Passeriformes</taxon>
        <taxon>Pipridae</taxon>
        <taxon>Lepidothrix</taxon>
    </lineage>
</organism>
<sequence length="120" mass="12800">ELSGEFRGNFVGILPFSPPFASLRFLTEPSDSVAVRGGSVALHCAAGSALGIPEIRWKKDSVFLRPGADERLQQLPNGSLVIRNVVHSRHHKPDEGIYQCQAALGDLGAVVSRAAKVLVA</sequence>
<dbReference type="RefSeq" id="XP_017695754.1">
    <property type="nucleotide sequence ID" value="XM_017840265.1"/>
</dbReference>
<dbReference type="Pfam" id="PF13927">
    <property type="entry name" value="Ig_3"/>
    <property type="match status" value="1"/>
</dbReference>
<dbReference type="PANTHER" id="PTHR44170:SF8">
    <property type="entry name" value="NETRIN RECEPTOR DCC"/>
    <property type="match status" value="1"/>
</dbReference>
<accession>A0A6J0JC52</accession>
<evidence type="ECO:0000256" key="2">
    <source>
        <dbReference type="ARBA" id="ARBA00022737"/>
    </source>
</evidence>
<proteinExistence type="inferred from homology"/>
<dbReference type="PANTHER" id="PTHR44170">
    <property type="entry name" value="PROTEIN SIDEKICK"/>
    <property type="match status" value="1"/>
</dbReference>
<evidence type="ECO:0000256" key="1">
    <source>
        <dbReference type="ARBA" id="ARBA00009588"/>
    </source>
</evidence>
<feature type="non-terminal residue" evidence="7">
    <location>
        <position position="120"/>
    </location>
</feature>
<feature type="domain" description="Ig-like" evidence="5">
    <location>
        <begin position="18"/>
        <end position="116"/>
    </location>
</feature>
<evidence type="ECO:0000259" key="5">
    <source>
        <dbReference type="PROSITE" id="PS50835"/>
    </source>
</evidence>
<dbReference type="SUPFAM" id="SSF48726">
    <property type="entry name" value="Immunoglobulin"/>
    <property type="match status" value="1"/>
</dbReference>
<evidence type="ECO:0000313" key="6">
    <source>
        <dbReference type="Proteomes" id="UP000504624"/>
    </source>
</evidence>
<comment type="similarity">
    <text evidence="1">Belongs to the immunoglobulin superfamily. DCC family.</text>
</comment>
<reference evidence="7" key="1">
    <citation type="submission" date="2025-08" db="UniProtKB">
        <authorList>
            <consortium name="RefSeq"/>
        </authorList>
    </citation>
    <scope>IDENTIFICATION</scope>
</reference>
<evidence type="ECO:0000313" key="7">
    <source>
        <dbReference type="RefSeq" id="XP_017695754.1"/>
    </source>
</evidence>
<dbReference type="InterPro" id="IPR036179">
    <property type="entry name" value="Ig-like_dom_sf"/>
</dbReference>
<dbReference type="Proteomes" id="UP000504624">
    <property type="component" value="Unplaced"/>
</dbReference>
<keyword evidence="6" id="KW-1185">Reference proteome</keyword>
<dbReference type="Gene3D" id="2.60.40.10">
    <property type="entry name" value="Immunoglobulins"/>
    <property type="match status" value="1"/>
</dbReference>
<evidence type="ECO:0000256" key="4">
    <source>
        <dbReference type="ARBA" id="ARBA00023319"/>
    </source>
</evidence>
<name>A0A6J0JC52_9PASS</name>
<gene>
    <name evidence="7" type="primary">LOC108510597</name>
</gene>
<dbReference type="PROSITE" id="PS50835">
    <property type="entry name" value="IG_LIKE"/>
    <property type="match status" value="1"/>
</dbReference>
<dbReference type="OrthoDB" id="114660at2759"/>
<evidence type="ECO:0000256" key="3">
    <source>
        <dbReference type="ARBA" id="ARBA00023157"/>
    </source>
</evidence>
<dbReference type="GO" id="GO:0098609">
    <property type="term" value="P:cell-cell adhesion"/>
    <property type="evidence" value="ECO:0007669"/>
    <property type="project" value="TreeGrafter"/>
</dbReference>
<dbReference type="InterPro" id="IPR003599">
    <property type="entry name" value="Ig_sub"/>
</dbReference>
<keyword evidence="2" id="KW-0677">Repeat</keyword>